<keyword evidence="1" id="KW-0472">Membrane</keyword>
<evidence type="ECO:0000256" key="1">
    <source>
        <dbReference type="SAM" id="Phobius"/>
    </source>
</evidence>
<feature type="transmembrane region" description="Helical" evidence="1">
    <location>
        <begin position="42"/>
        <end position="63"/>
    </location>
</feature>
<keyword evidence="3" id="KW-1185">Reference proteome</keyword>
<reference evidence="2 3" key="1">
    <citation type="submission" date="2017-03" db="EMBL/GenBank/DDBJ databases">
        <authorList>
            <person name="Afonso C.L."/>
            <person name="Miller P.J."/>
            <person name="Scott M.A."/>
            <person name="Spackman E."/>
            <person name="Goraichik I."/>
            <person name="Dimitrov K.M."/>
            <person name="Suarez D.L."/>
            <person name="Swayne D.E."/>
        </authorList>
    </citation>
    <scope>NUCLEOTIDE SEQUENCE [LARGE SCALE GENOMIC DNA]</scope>
    <source>
        <strain evidence="2 3">CECT 7023</strain>
    </source>
</reference>
<evidence type="ECO:0000313" key="3">
    <source>
        <dbReference type="Proteomes" id="UP000193900"/>
    </source>
</evidence>
<dbReference type="AlphaFoldDB" id="A0A1Y5TWK0"/>
<feature type="transmembrane region" description="Helical" evidence="1">
    <location>
        <begin position="12"/>
        <end position="36"/>
    </location>
</feature>
<dbReference type="EMBL" id="FWFZ01000029">
    <property type="protein sequence ID" value="SLN74009.1"/>
    <property type="molecule type" value="Genomic_DNA"/>
</dbReference>
<protein>
    <submittedName>
        <fullName evidence="2">Uncharacterized protein</fullName>
    </submittedName>
</protein>
<proteinExistence type="predicted"/>
<sequence>MLEVLADRTYRHLFLAQVVALLGTGLATVALGLLAYDLAGDNAAMVLGTVFTIKMVAYCRVALKSETRRVRLHFLPLIVRFDCHRAYASCTPLRDVINRSEQTLLLLEGAQ</sequence>
<dbReference type="Proteomes" id="UP000193900">
    <property type="component" value="Unassembled WGS sequence"/>
</dbReference>
<keyword evidence="1" id="KW-0812">Transmembrane</keyword>
<organism evidence="2 3">
    <name type="scientific">Roseisalinus antarcticus</name>
    <dbReference type="NCBI Taxonomy" id="254357"/>
    <lineage>
        <taxon>Bacteria</taxon>
        <taxon>Pseudomonadati</taxon>
        <taxon>Pseudomonadota</taxon>
        <taxon>Alphaproteobacteria</taxon>
        <taxon>Rhodobacterales</taxon>
        <taxon>Roseobacteraceae</taxon>
        <taxon>Roseisalinus</taxon>
    </lineage>
</organism>
<evidence type="ECO:0000313" key="2">
    <source>
        <dbReference type="EMBL" id="SLN74009.1"/>
    </source>
</evidence>
<gene>
    <name evidence="2" type="ORF">ROA7023_03761</name>
</gene>
<accession>A0A1Y5TWK0</accession>
<name>A0A1Y5TWK0_9RHOB</name>
<keyword evidence="1" id="KW-1133">Transmembrane helix</keyword>